<feature type="chain" id="PRO_5014753490" description="DUF916 domain-containing protein" evidence="2">
    <location>
        <begin position="29"/>
        <end position="313"/>
    </location>
</feature>
<keyword evidence="1" id="KW-1133">Transmembrane helix</keyword>
<evidence type="ECO:0000256" key="1">
    <source>
        <dbReference type="SAM" id="Phobius"/>
    </source>
</evidence>
<keyword evidence="1" id="KW-0472">Membrane</keyword>
<reference evidence="4" key="1">
    <citation type="submission" date="2017-09" db="EMBL/GenBank/DDBJ databases">
        <title>Depth-based differentiation of microbial function through sediment-hosted aquifers and enrichment of novel symbionts in the deep terrestrial subsurface.</title>
        <authorList>
            <person name="Probst A.J."/>
            <person name="Ladd B."/>
            <person name="Jarett J.K."/>
            <person name="Geller-Mcgrath D.E."/>
            <person name="Sieber C.M.K."/>
            <person name="Emerson J.B."/>
            <person name="Anantharaman K."/>
            <person name="Thomas B.C."/>
            <person name="Malmstrom R."/>
            <person name="Stieglmeier M."/>
            <person name="Klingl A."/>
            <person name="Woyke T."/>
            <person name="Ryan C.M."/>
            <person name="Banfield J.F."/>
        </authorList>
    </citation>
    <scope>NUCLEOTIDE SEQUENCE [LARGE SCALE GENOMIC DNA]</scope>
</reference>
<organism evidence="3 4">
    <name type="scientific">Candidatus Shapirobacteria bacterium CG03_land_8_20_14_0_80_39_12</name>
    <dbReference type="NCBI Taxonomy" id="1974879"/>
    <lineage>
        <taxon>Bacteria</taxon>
        <taxon>Candidatus Shapironibacteriota</taxon>
    </lineage>
</organism>
<keyword evidence="1" id="KW-0812">Transmembrane</keyword>
<evidence type="ECO:0000256" key="2">
    <source>
        <dbReference type="SAM" id="SignalP"/>
    </source>
</evidence>
<feature type="signal peptide" evidence="2">
    <location>
        <begin position="1"/>
        <end position="28"/>
    </location>
</feature>
<protein>
    <recommendedName>
        <fullName evidence="5">DUF916 domain-containing protein</fullName>
    </recommendedName>
</protein>
<accession>A0A2M7BE86</accession>
<dbReference type="EMBL" id="PEVC01000022">
    <property type="protein sequence ID" value="PIV01421.1"/>
    <property type="molecule type" value="Genomic_DNA"/>
</dbReference>
<dbReference type="AlphaFoldDB" id="A0A2M7BE86"/>
<sequence>MTAQNKKLFLTLALASIFYFLSSATVFAQNTSSFTVSPPSLDFSLKPGQKVERTIKVTNTSQEKMDFTVNIEDFVVTDNKGTPELLAPGVLPNNRFAASSWSVAIPDSFSIEPGKSQTTVIYINVPKDANPGGRYFAAAVRSVNDSTLTSTGAKVNTVVGCLIRLKVDGVIKENARLVSFLAPIFSEYGPVPFTTEIRNFGDIHASPRATVEVKDLFGRKVYSFALDNLNIFPGTARIYKNSLEIKWLLGRFTAKLEGYYGTGNKLPLSANLAFWVIPYKLIIAVLLAVAISIIAYSYFKKKQEAKEIIEEEK</sequence>
<name>A0A2M7BE86_9BACT</name>
<comment type="caution">
    <text evidence="3">The sequence shown here is derived from an EMBL/GenBank/DDBJ whole genome shotgun (WGS) entry which is preliminary data.</text>
</comment>
<dbReference type="Proteomes" id="UP000229631">
    <property type="component" value="Unassembled WGS sequence"/>
</dbReference>
<gene>
    <name evidence="3" type="ORF">COS54_01070</name>
</gene>
<evidence type="ECO:0008006" key="5">
    <source>
        <dbReference type="Google" id="ProtNLM"/>
    </source>
</evidence>
<keyword evidence="2" id="KW-0732">Signal</keyword>
<proteinExistence type="predicted"/>
<evidence type="ECO:0000313" key="3">
    <source>
        <dbReference type="EMBL" id="PIV01421.1"/>
    </source>
</evidence>
<evidence type="ECO:0000313" key="4">
    <source>
        <dbReference type="Proteomes" id="UP000229631"/>
    </source>
</evidence>
<feature type="transmembrane region" description="Helical" evidence="1">
    <location>
        <begin position="272"/>
        <end position="299"/>
    </location>
</feature>